<evidence type="ECO:0000256" key="1">
    <source>
        <dbReference type="ARBA" id="ARBA00022737"/>
    </source>
</evidence>
<reference evidence="3" key="2">
    <citation type="submission" date="2023-06" db="EMBL/GenBank/DDBJ databases">
        <authorList>
            <person name="Swenson N.G."/>
            <person name="Wegrzyn J.L."/>
            <person name="Mcevoy S.L."/>
        </authorList>
    </citation>
    <scope>NUCLEOTIDE SEQUENCE</scope>
    <source>
        <strain evidence="3">NS2018</strain>
        <tissue evidence="3">Leaf</tissue>
    </source>
</reference>
<accession>A0AA39RKA7</accession>
<dbReference type="InterPro" id="IPR004146">
    <property type="entry name" value="DC1"/>
</dbReference>
<dbReference type="Proteomes" id="UP001168877">
    <property type="component" value="Unassembled WGS sequence"/>
</dbReference>
<sequence length="333" mass="36053">MNMLKETEIMGKPTSQPEAATAIQHFSHPHPLQLSNYHTQQTPNAALCSGCKLKASGWIYICSYCNYFLHISCSKLPQQITHPFDHQNHVLSLLPKPTYSQGSFNCDACCKQGNGFSYHCGTCNIDLHTICATMPLLLIHQSHPHHLNLTFSPPYHNRVFSCDICKNMGSNEWLYRCNLCEFDAHLVCATENAKSQFQVPFQPAHQVQHFQAPPPSPTTYYQVPGTQYAQAPLLQNHSLANNNMNYNVPGSVRSVGRGPQQNVLLNQMMTGLFQGLGQSLVGDGGGGGGAMTDCGVDGGVGDGSLFSSMNNGDFSGIDIGGLGGMDLGGLGGF</sequence>
<evidence type="ECO:0000313" key="3">
    <source>
        <dbReference type="EMBL" id="KAK0575092.1"/>
    </source>
</evidence>
<dbReference type="SUPFAM" id="SSF57889">
    <property type="entry name" value="Cysteine-rich domain"/>
    <property type="match status" value="1"/>
</dbReference>
<protein>
    <recommendedName>
        <fullName evidence="2">DC1 domain-containing protein</fullName>
    </recommendedName>
</protein>
<evidence type="ECO:0000259" key="2">
    <source>
        <dbReference type="Pfam" id="PF03107"/>
    </source>
</evidence>
<dbReference type="Pfam" id="PF03107">
    <property type="entry name" value="C1_2"/>
    <property type="match status" value="3"/>
</dbReference>
<keyword evidence="4" id="KW-1185">Reference proteome</keyword>
<name>A0AA39RKA7_ACESA</name>
<reference evidence="3" key="1">
    <citation type="journal article" date="2022" name="Plant J.">
        <title>Strategies of tolerance reflected in two North American maple genomes.</title>
        <authorList>
            <person name="McEvoy S.L."/>
            <person name="Sezen U.U."/>
            <person name="Trouern-Trend A."/>
            <person name="McMahon S.M."/>
            <person name="Schaberg P.G."/>
            <person name="Yang J."/>
            <person name="Wegrzyn J.L."/>
            <person name="Swenson N.G."/>
        </authorList>
    </citation>
    <scope>NUCLEOTIDE SEQUENCE</scope>
    <source>
        <strain evidence="3">NS2018</strain>
    </source>
</reference>
<feature type="domain" description="DC1" evidence="2">
    <location>
        <begin position="141"/>
        <end position="189"/>
    </location>
</feature>
<dbReference type="PANTHER" id="PTHR46288:SF83">
    <property type="entry name" value="CYSTEINE_HISTIDINE-RICH C1 DOMAIN FAMILY PROTEIN"/>
    <property type="match status" value="1"/>
</dbReference>
<comment type="caution">
    <text evidence="3">The sequence shown here is derived from an EMBL/GenBank/DDBJ whole genome shotgun (WGS) entry which is preliminary data.</text>
</comment>
<dbReference type="AlphaFoldDB" id="A0AA39RKA7"/>
<proteinExistence type="predicted"/>
<dbReference type="InterPro" id="IPR046349">
    <property type="entry name" value="C1-like_sf"/>
</dbReference>
<gene>
    <name evidence="3" type="ORF">LWI29_033870</name>
</gene>
<feature type="domain" description="DC1" evidence="2">
    <location>
        <begin position="85"/>
        <end position="132"/>
    </location>
</feature>
<dbReference type="EMBL" id="JAUESC010000387">
    <property type="protein sequence ID" value="KAK0575092.1"/>
    <property type="molecule type" value="Genomic_DNA"/>
</dbReference>
<evidence type="ECO:0000313" key="4">
    <source>
        <dbReference type="Proteomes" id="UP001168877"/>
    </source>
</evidence>
<organism evidence="3 4">
    <name type="scientific">Acer saccharum</name>
    <name type="common">Sugar maple</name>
    <dbReference type="NCBI Taxonomy" id="4024"/>
    <lineage>
        <taxon>Eukaryota</taxon>
        <taxon>Viridiplantae</taxon>
        <taxon>Streptophyta</taxon>
        <taxon>Embryophyta</taxon>
        <taxon>Tracheophyta</taxon>
        <taxon>Spermatophyta</taxon>
        <taxon>Magnoliopsida</taxon>
        <taxon>eudicotyledons</taxon>
        <taxon>Gunneridae</taxon>
        <taxon>Pentapetalae</taxon>
        <taxon>rosids</taxon>
        <taxon>malvids</taxon>
        <taxon>Sapindales</taxon>
        <taxon>Sapindaceae</taxon>
        <taxon>Hippocastanoideae</taxon>
        <taxon>Acereae</taxon>
        <taxon>Acer</taxon>
    </lineage>
</organism>
<dbReference type="PANTHER" id="PTHR46288">
    <property type="entry name" value="PHORBOL-ESTER/DAG-TYPE DOMAIN-CONTAINING PROTEIN"/>
    <property type="match status" value="1"/>
</dbReference>
<keyword evidence="1" id="KW-0677">Repeat</keyword>
<feature type="domain" description="DC1" evidence="2">
    <location>
        <begin position="26"/>
        <end position="73"/>
    </location>
</feature>